<dbReference type="EMBL" id="ATLK01000001">
    <property type="protein sequence ID" value="KFF30743.1"/>
    <property type="molecule type" value="Genomic_DNA"/>
</dbReference>
<proteinExistence type="predicted"/>
<organism evidence="1 2">
    <name type="scientific">Bifidobacterium bombi DSM 19703</name>
    <dbReference type="NCBI Taxonomy" id="1341695"/>
    <lineage>
        <taxon>Bacteria</taxon>
        <taxon>Bacillati</taxon>
        <taxon>Actinomycetota</taxon>
        <taxon>Actinomycetes</taxon>
        <taxon>Bifidobacteriales</taxon>
        <taxon>Bifidobacteriaceae</taxon>
        <taxon>Bifidobacterium</taxon>
    </lineage>
</organism>
<dbReference type="Proteomes" id="UP000028730">
    <property type="component" value="Unassembled WGS sequence"/>
</dbReference>
<name>A0A086BP79_9BIFI</name>
<dbReference type="STRING" id="1341695.BBOMB_0049"/>
<gene>
    <name evidence="1" type="ORF">BBOMB_0049</name>
</gene>
<comment type="caution">
    <text evidence="1">The sequence shown here is derived from an EMBL/GenBank/DDBJ whole genome shotgun (WGS) entry which is preliminary data.</text>
</comment>
<keyword evidence="2" id="KW-1185">Reference proteome</keyword>
<dbReference type="AlphaFoldDB" id="A0A086BP79"/>
<reference evidence="1 2" key="1">
    <citation type="journal article" date="2014" name="Appl. Environ. Microbiol.">
        <title>Genomic encyclopedia of type strains of the genus Bifidobacterium.</title>
        <authorList>
            <person name="Milani C."/>
            <person name="Lugli G.A."/>
            <person name="Duranti S."/>
            <person name="Turroni F."/>
            <person name="Bottacini F."/>
            <person name="Mangifesta M."/>
            <person name="Sanchez B."/>
            <person name="Viappiani A."/>
            <person name="Mancabelli L."/>
            <person name="Taminiau B."/>
            <person name="Delcenserie V."/>
            <person name="Barrangou R."/>
            <person name="Margolles A."/>
            <person name="van Sinderen D."/>
            <person name="Ventura M."/>
        </authorList>
    </citation>
    <scope>NUCLEOTIDE SEQUENCE [LARGE SCALE GENOMIC DNA]</scope>
    <source>
        <strain evidence="1 2">DSM 19703</strain>
    </source>
</reference>
<evidence type="ECO:0000313" key="2">
    <source>
        <dbReference type="Proteomes" id="UP000028730"/>
    </source>
</evidence>
<protein>
    <submittedName>
        <fullName evidence="1">Uncharacterized protein</fullName>
    </submittedName>
</protein>
<evidence type="ECO:0000313" key="1">
    <source>
        <dbReference type="EMBL" id="KFF30743.1"/>
    </source>
</evidence>
<sequence>MYLPETRKESALKSGHDYSKCVTISHYLKTKCRLGQSASIDDVRGDARLTATKANPSP</sequence>
<accession>A0A086BP79</accession>